<gene>
    <name evidence="1" type="ORF">PRUPE_4G068900</name>
</gene>
<dbReference type="Gramene" id="ONI10799">
    <property type="protein sequence ID" value="ONI10799"/>
    <property type="gene ID" value="PRUPE_4G068900"/>
</dbReference>
<dbReference type="Proteomes" id="UP000006882">
    <property type="component" value="Chromosome G4"/>
</dbReference>
<dbReference type="AlphaFoldDB" id="A0A251PGW2"/>
<name>A0A251PGW2_PRUPE</name>
<organism evidence="1 2">
    <name type="scientific">Prunus persica</name>
    <name type="common">Peach</name>
    <name type="synonym">Amygdalus persica</name>
    <dbReference type="NCBI Taxonomy" id="3760"/>
    <lineage>
        <taxon>Eukaryota</taxon>
        <taxon>Viridiplantae</taxon>
        <taxon>Streptophyta</taxon>
        <taxon>Embryophyta</taxon>
        <taxon>Tracheophyta</taxon>
        <taxon>Spermatophyta</taxon>
        <taxon>Magnoliopsida</taxon>
        <taxon>eudicotyledons</taxon>
        <taxon>Gunneridae</taxon>
        <taxon>Pentapetalae</taxon>
        <taxon>rosids</taxon>
        <taxon>fabids</taxon>
        <taxon>Rosales</taxon>
        <taxon>Rosaceae</taxon>
        <taxon>Amygdaloideae</taxon>
        <taxon>Amygdaleae</taxon>
        <taxon>Prunus</taxon>
    </lineage>
</organism>
<protein>
    <submittedName>
        <fullName evidence="1">Uncharacterized protein</fullName>
    </submittedName>
</protein>
<reference evidence="1 2" key="1">
    <citation type="journal article" date="2013" name="Nat. Genet.">
        <title>The high-quality draft genome of peach (Prunus persica) identifies unique patterns of genetic diversity, domestication and genome evolution.</title>
        <authorList>
            <consortium name="International Peach Genome Initiative"/>
            <person name="Verde I."/>
            <person name="Abbott A.G."/>
            <person name="Scalabrin S."/>
            <person name="Jung S."/>
            <person name="Shu S."/>
            <person name="Marroni F."/>
            <person name="Zhebentyayeva T."/>
            <person name="Dettori M.T."/>
            <person name="Grimwood J."/>
            <person name="Cattonaro F."/>
            <person name="Zuccolo A."/>
            <person name="Rossini L."/>
            <person name="Jenkins J."/>
            <person name="Vendramin E."/>
            <person name="Meisel L.A."/>
            <person name="Decroocq V."/>
            <person name="Sosinski B."/>
            <person name="Prochnik S."/>
            <person name="Mitros T."/>
            <person name="Policriti A."/>
            <person name="Cipriani G."/>
            <person name="Dondini L."/>
            <person name="Ficklin S."/>
            <person name="Goodstein D.M."/>
            <person name="Xuan P."/>
            <person name="Del Fabbro C."/>
            <person name="Aramini V."/>
            <person name="Copetti D."/>
            <person name="Gonzalez S."/>
            <person name="Horner D.S."/>
            <person name="Falchi R."/>
            <person name="Lucas S."/>
            <person name="Mica E."/>
            <person name="Maldonado J."/>
            <person name="Lazzari B."/>
            <person name="Bielenberg D."/>
            <person name="Pirona R."/>
            <person name="Miculan M."/>
            <person name="Barakat A."/>
            <person name="Testolin R."/>
            <person name="Stella A."/>
            <person name="Tartarini S."/>
            <person name="Tonutti P."/>
            <person name="Arus P."/>
            <person name="Orellana A."/>
            <person name="Wells C."/>
            <person name="Main D."/>
            <person name="Vizzotto G."/>
            <person name="Silva H."/>
            <person name="Salamini F."/>
            <person name="Schmutz J."/>
            <person name="Morgante M."/>
            <person name="Rokhsar D.S."/>
        </authorList>
    </citation>
    <scope>NUCLEOTIDE SEQUENCE [LARGE SCALE GENOMIC DNA]</scope>
    <source>
        <strain evidence="2">cv. Nemared</strain>
    </source>
</reference>
<evidence type="ECO:0000313" key="2">
    <source>
        <dbReference type="Proteomes" id="UP000006882"/>
    </source>
</evidence>
<proteinExistence type="predicted"/>
<sequence>MAATQKSVFSPWLLSPLCYLPLQEHQNINPTYNFSPFRPHLPKSTKNNWGKHIKRKKNWGKHEIFLVR</sequence>
<dbReference type="EMBL" id="CM007654">
    <property type="protein sequence ID" value="ONI10799.1"/>
    <property type="molecule type" value="Genomic_DNA"/>
</dbReference>
<keyword evidence="2" id="KW-1185">Reference proteome</keyword>
<accession>A0A251PGW2</accession>
<evidence type="ECO:0000313" key="1">
    <source>
        <dbReference type="EMBL" id="ONI10799.1"/>
    </source>
</evidence>